<keyword evidence="6" id="KW-0689">Ribosomal protein</keyword>
<evidence type="ECO:0000259" key="5">
    <source>
        <dbReference type="Pfam" id="PF05175"/>
    </source>
</evidence>
<dbReference type="Proteomes" id="UP000318405">
    <property type="component" value="Unassembled WGS sequence"/>
</dbReference>
<protein>
    <recommendedName>
        <fullName evidence="4">Ribosomal protein uL3 glutamine methyltransferase</fullName>
        <shortName evidence="4">uL3 MTase</shortName>
        <ecNumber evidence="4">2.1.1.298</ecNumber>
    </recommendedName>
    <alternativeName>
        <fullName evidence="4">N5-glutamine methyltransferase PrmB</fullName>
    </alternativeName>
</protein>
<evidence type="ECO:0000313" key="6">
    <source>
        <dbReference type="EMBL" id="TSH95721.1"/>
    </source>
</evidence>
<dbReference type="Gene3D" id="1.10.8.10">
    <property type="entry name" value="DNA helicase RuvA subunit, C-terminal domain"/>
    <property type="match status" value="1"/>
</dbReference>
<dbReference type="NCBIfam" id="TIGR00536">
    <property type="entry name" value="hemK_fam"/>
    <property type="match status" value="1"/>
</dbReference>
<evidence type="ECO:0000256" key="1">
    <source>
        <dbReference type="ARBA" id="ARBA00022603"/>
    </source>
</evidence>
<dbReference type="GO" id="GO:0032259">
    <property type="term" value="P:methylation"/>
    <property type="evidence" value="ECO:0007669"/>
    <property type="project" value="UniProtKB-KW"/>
</dbReference>
<comment type="similarity">
    <text evidence="4">Belongs to the protein N5-glutamine methyltransferase family. PrmB subfamily.</text>
</comment>
<dbReference type="OrthoDB" id="9800643at2"/>
<dbReference type="SUPFAM" id="SSF53335">
    <property type="entry name" value="S-adenosyl-L-methionine-dependent methyltransferases"/>
    <property type="match status" value="1"/>
</dbReference>
<dbReference type="PROSITE" id="PS00092">
    <property type="entry name" value="N6_MTASE"/>
    <property type="match status" value="1"/>
</dbReference>
<comment type="caution">
    <text evidence="6">The sequence shown here is derived from an EMBL/GenBank/DDBJ whole genome shotgun (WGS) entry which is preliminary data.</text>
</comment>
<dbReference type="HAMAP" id="MF_02125">
    <property type="entry name" value="L3_methyltr_PrmB"/>
    <property type="match status" value="1"/>
</dbReference>
<dbReference type="GO" id="GO:0005829">
    <property type="term" value="C:cytosol"/>
    <property type="evidence" value="ECO:0007669"/>
    <property type="project" value="TreeGrafter"/>
</dbReference>
<feature type="domain" description="Methyltransferase small" evidence="5">
    <location>
        <begin position="133"/>
        <end position="214"/>
    </location>
</feature>
<dbReference type="InterPro" id="IPR029063">
    <property type="entry name" value="SAM-dependent_MTases_sf"/>
</dbReference>
<dbReference type="InterPro" id="IPR007848">
    <property type="entry name" value="Small_mtfrase_dom"/>
</dbReference>
<dbReference type="PANTHER" id="PTHR47806">
    <property type="entry name" value="50S RIBOSOMAL PROTEIN L3 GLUTAMINE METHYLTRANSFERASE"/>
    <property type="match status" value="1"/>
</dbReference>
<dbReference type="AlphaFoldDB" id="A0A556ARY8"/>
<evidence type="ECO:0000256" key="2">
    <source>
        <dbReference type="ARBA" id="ARBA00022679"/>
    </source>
</evidence>
<keyword evidence="3 4" id="KW-0949">S-adenosyl-L-methionine</keyword>
<evidence type="ECO:0000256" key="4">
    <source>
        <dbReference type="HAMAP-Rule" id="MF_02125"/>
    </source>
</evidence>
<reference evidence="6 7" key="1">
    <citation type="submission" date="2019-07" db="EMBL/GenBank/DDBJ databases">
        <title>Qingshengfaniella alkalisoli gen. nov., sp. nov., isolated from saline soil.</title>
        <authorList>
            <person name="Xu L."/>
            <person name="Huang X.-X."/>
            <person name="Sun J.-Q."/>
        </authorList>
    </citation>
    <scope>NUCLEOTIDE SEQUENCE [LARGE SCALE GENOMIC DNA]</scope>
    <source>
        <strain evidence="6 7">DSM 27279</strain>
    </source>
</reference>
<dbReference type="NCBIfam" id="TIGR03533">
    <property type="entry name" value="L3_gln_methyl"/>
    <property type="match status" value="1"/>
</dbReference>
<dbReference type="GO" id="GO:0003676">
    <property type="term" value="F:nucleic acid binding"/>
    <property type="evidence" value="ECO:0007669"/>
    <property type="project" value="InterPro"/>
</dbReference>
<dbReference type="RefSeq" id="WP_143948014.1">
    <property type="nucleotide sequence ID" value="NZ_BAABMB010000002.1"/>
</dbReference>
<keyword evidence="7" id="KW-1185">Reference proteome</keyword>
<keyword evidence="1 4" id="KW-0489">Methyltransferase</keyword>
<dbReference type="InterPro" id="IPR017127">
    <property type="entry name" value="Ribosome_uL3_MTase"/>
</dbReference>
<name>A0A556ARY8_9BURK</name>
<dbReference type="InterPro" id="IPR002052">
    <property type="entry name" value="DNA_methylase_N6_adenine_CS"/>
</dbReference>
<dbReference type="InterPro" id="IPR004556">
    <property type="entry name" value="HemK-like"/>
</dbReference>
<gene>
    <name evidence="4 6" type="primary">prmB</name>
    <name evidence="6" type="ORF">FOZ76_10005</name>
</gene>
<dbReference type="GO" id="GO:0005840">
    <property type="term" value="C:ribosome"/>
    <property type="evidence" value="ECO:0007669"/>
    <property type="project" value="UniProtKB-KW"/>
</dbReference>
<keyword evidence="2 4" id="KW-0808">Transferase</keyword>
<dbReference type="Gene3D" id="3.40.50.150">
    <property type="entry name" value="Vaccinia Virus protein VP39"/>
    <property type="match status" value="1"/>
</dbReference>
<evidence type="ECO:0000256" key="3">
    <source>
        <dbReference type="ARBA" id="ARBA00022691"/>
    </source>
</evidence>
<evidence type="ECO:0000313" key="7">
    <source>
        <dbReference type="Proteomes" id="UP000318405"/>
    </source>
</evidence>
<comment type="catalytic activity">
    <reaction evidence="4">
        <text>L-glutaminyl-[ribosomal protein uL3] + S-adenosyl-L-methionine = N(5)-methyl-L-glutaminyl-[ribosomal protein uL3] + S-adenosyl-L-homocysteine + H(+)</text>
        <dbReference type="Rhea" id="RHEA:45020"/>
        <dbReference type="Rhea" id="RHEA-COMP:11063"/>
        <dbReference type="Rhea" id="RHEA-COMP:11064"/>
        <dbReference type="ChEBI" id="CHEBI:15378"/>
        <dbReference type="ChEBI" id="CHEBI:30011"/>
        <dbReference type="ChEBI" id="CHEBI:57856"/>
        <dbReference type="ChEBI" id="CHEBI:59789"/>
        <dbReference type="ChEBI" id="CHEBI:61891"/>
        <dbReference type="EC" id="2.1.1.298"/>
    </reaction>
</comment>
<proteinExistence type="inferred from homology"/>
<dbReference type="EMBL" id="VLTJ01000020">
    <property type="protein sequence ID" value="TSH95721.1"/>
    <property type="molecule type" value="Genomic_DNA"/>
</dbReference>
<dbReference type="Pfam" id="PF05175">
    <property type="entry name" value="MTS"/>
    <property type="match status" value="1"/>
</dbReference>
<dbReference type="PIRSF" id="PIRSF037167">
    <property type="entry name" value="Mtase_YfcB_prd"/>
    <property type="match status" value="1"/>
</dbReference>
<dbReference type="EC" id="2.1.1.298" evidence="4"/>
<accession>A0A556ARY8</accession>
<dbReference type="GO" id="GO:0036009">
    <property type="term" value="F:protein-glutamine N-methyltransferase activity"/>
    <property type="evidence" value="ECO:0007669"/>
    <property type="project" value="UniProtKB-UniRule"/>
</dbReference>
<organism evidence="6 7">
    <name type="scientific">Verticiella sediminum</name>
    <dbReference type="NCBI Taxonomy" id="1247510"/>
    <lineage>
        <taxon>Bacteria</taxon>
        <taxon>Pseudomonadati</taxon>
        <taxon>Pseudomonadota</taxon>
        <taxon>Betaproteobacteria</taxon>
        <taxon>Burkholderiales</taxon>
        <taxon>Alcaligenaceae</taxon>
        <taxon>Verticiella</taxon>
    </lineage>
</organism>
<dbReference type="PANTHER" id="PTHR47806:SF1">
    <property type="entry name" value="RIBOSOMAL PROTEIN UL3 GLUTAMINE METHYLTRANSFERASE"/>
    <property type="match status" value="1"/>
</dbReference>
<dbReference type="CDD" id="cd02440">
    <property type="entry name" value="AdoMet_MTases"/>
    <property type="match status" value="1"/>
</dbReference>
<sequence length="303" mass="33631">MNNPLQRYGNLVTVRDWLRYAVSRFNRAGLFFGHGTDNAYDEAAYLILHTLHLPPDLLDPFLDARLLDSEREAVRHVIERRVTERVPAAYLTGEAWLRGRRFEVDSHVLVPRSPIAELLDEGLSPWVEAPETVMRVMDMCTGSGCLAIIAAQAFAHAVVDAVDVSEPALAVAKRNVAAYGLQDRVRLLRSDLFADLPVDPVDVIVCNPPYVNAASMAALPAEYRAEPELALAGGEDGMQLVHRILESAPDFLNPGGLLLLEIGHERPHFEAAFPTLEPMWLDSEATQDNILLLTREQLLDGRD</sequence>
<comment type="function">
    <text evidence="4">Methylates ribosomal protein uL3 on a specific glutamine residue.</text>
</comment>
<keyword evidence="6" id="KW-0687">Ribonucleoprotein</keyword>